<evidence type="ECO:0000259" key="6">
    <source>
        <dbReference type="PROSITE" id="PS51700"/>
    </source>
</evidence>
<dbReference type="EC" id="3.4.22.49" evidence="2"/>
<evidence type="ECO:0000256" key="3">
    <source>
        <dbReference type="ARBA" id="ARBA00022801"/>
    </source>
</evidence>
<dbReference type="GO" id="GO:0005737">
    <property type="term" value="C:cytoplasm"/>
    <property type="evidence" value="ECO:0007669"/>
    <property type="project" value="TreeGrafter"/>
</dbReference>
<proteinExistence type="predicted"/>
<dbReference type="InterPro" id="IPR030397">
    <property type="entry name" value="SEPARIN_core_dom"/>
</dbReference>
<accession>A0A9P4Q8Q2</accession>
<dbReference type="PANTHER" id="PTHR12792:SF0">
    <property type="entry name" value="SEPARIN"/>
    <property type="match status" value="1"/>
</dbReference>
<keyword evidence="4" id="KW-0159">Chromosome partition</keyword>
<feature type="region of interest" description="Disordered" evidence="5">
    <location>
        <begin position="1015"/>
        <end position="1061"/>
    </location>
</feature>
<feature type="region of interest" description="Disordered" evidence="5">
    <location>
        <begin position="1746"/>
        <end position="1772"/>
    </location>
</feature>
<comment type="caution">
    <text evidence="7">The sequence shown here is derived from an EMBL/GenBank/DDBJ whole genome shotgun (WGS) entry which is preliminary data.</text>
</comment>
<dbReference type="Pfam" id="PF03568">
    <property type="entry name" value="Separin_C"/>
    <property type="match status" value="1"/>
</dbReference>
<reference evidence="7" key="1">
    <citation type="journal article" date="2020" name="Stud. Mycol.">
        <title>101 Dothideomycetes genomes: a test case for predicting lifestyles and emergence of pathogens.</title>
        <authorList>
            <person name="Haridas S."/>
            <person name="Albert R."/>
            <person name="Binder M."/>
            <person name="Bloem J."/>
            <person name="Labutti K."/>
            <person name="Salamov A."/>
            <person name="Andreopoulos B."/>
            <person name="Baker S."/>
            <person name="Barry K."/>
            <person name="Bills G."/>
            <person name="Bluhm B."/>
            <person name="Cannon C."/>
            <person name="Castanera R."/>
            <person name="Culley D."/>
            <person name="Daum C."/>
            <person name="Ezra D."/>
            <person name="Gonzalez J."/>
            <person name="Henrissat B."/>
            <person name="Kuo A."/>
            <person name="Liang C."/>
            <person name="Lipzen A."/>
            <person name="Lutzoni F."/>
            <person name="Magnuson J."/>
            <person name="Mondo S."/>
            <person name="Nolan M."/>
            <person name="Ohm R."/>
            <person name="Pangilinan J."/>
            <person name="Park H.-J."/>
            <person name="Ramirez L."/>
            <person name="Alfaro M."/>
            <person name="Sun H."/>
            <person name="Tritt A."/>
            <person name="Yoshinaga Y."/>
            <person name="Zwiers L.-H."/>
            <person name="Turgeon B."/>
            <person name="Goodwin S."/>
            <person name="Spatafora J."/>
            <person name="Crous P."/>
            <person name="Grigoriev I."/>
        </authorList>
    </citation>
    <scope>NUCLEOTIDE SEQUENCE</scope>
    <source>
        <strain evidence="7">CBS 116435</strain>
    </source>
</reference>
<dbReference type="GO" id="GO:0051307">
    <property type="term" value="P:meiotic chromosome separation"/>
    <property type="evidence" value="ECO:0007669"/>
    <property type="project" value="TreeGrafter"/>
</dbReference>
<dbReference type="EMBL" id="MU003787">
    <property type="protein sequence ID" value="KAF2721854.1"/>
    <property type="molecule type" value="Genomic_DNA"/>
</dbReference>
<name>A0A9P4Q8Q2_9PEZI</name>
<organism evidence="7 8">
    <name type="scientific">Polychaeton citri CBS 116435</name>
    <dbReference type="NCBI Taxonomy" id="1314669"/>
    <lineage>
        <taxon>Eukaryota</taxon>
        <taxon>Fungi</taxon>
        <taxon>Dikarya</taxon>
        <taxon>Ascomycota</taxon>
        <taxon>Pezizomycotina</taxon>
        <taxon>Dothideomycetes</taxon>
        <taxon>Dothideomycetidae</taxon>
        <taxon>Capnodiales</taxon>
        <taxon>Capnodiaceae</taxon>
        <taxon>Polychaeton</taxon>
    </lineage>
</organism>
<evidence type="ECO:0000256" key="4">
    <source>
        <dbReference type="ARBA" id="ARBA00022829"/>
    </source>
</evidence>
<dbReference type="InterPro" id="IPR005314">
    <property type="entry name" value="Peptidase_C50"/>
</dbReference>
<evidence type="ECO:0000256" key="5">
    <source>
        <dbReference type="SAM" id="MobiDB-lite"/>
    </source>
</evidence>
<feature type="compositionally biased region" description="Polar residues" evidence="5">
    <location>
        <begin position="1047"/>
        <end position="1057"/>
    </location>
</feature>
<dbReference type="Proteomes" id="UP000799441">
    <property type="component" value="Unassembled WGS sequence"/>
</dbReference>
<evidence type="ECO:0000256" key="2">
    <source>
        <dbReference type="ARBA" id="ARBA00012489"/>
    </source>
</evidence>
<dbReference type="GO" id="GO:0044732">
    <property type="term" value="C:mitotic spindle pole body"/>
    <property type="evidence" value="ECO:0007669"/>
    <property type="project" value="TreeGrafter"/>
</dbReference>
<evidence type="ECO:0000313" key="8">
    <source>
        <dbReference type="Proteomes" id="UP000799441"/>
    </source>
</evidence>
<dbReference type="GO" id="GO:0005634">
    <property type="term" value="C:nucleus"/>
    <property type="evidence" value="ECO:0007669"/>
    <property type="project" value="InterPro"/>
</dbReference>
<dbReference type="GO" id="GO:0072686">
    <property type="term" value="C:mitotic spindle"/>
    <property type="evidence" value="ECO:0007669"/>
    <property type="project" value="TreeGrafter"/>
</dbReference>
<dbReference type="OrthoDB" id="10255632at2759"/>
<feature type="non-terminal residue" evidence="7">
    <location>
        <position position="1"/>
    </location>
</feature>
<feature type="compositionally biased region" description="Low complexity" evidence="5">
    <location>
        <begin position="1758"/>
        <end position="1768"/>
    </location>
</feature>
<dbReference type="GO" id="GO:0006508">
    <property type="term" value="P:proteolysis"/>
    <property type="evidence" value="ECO:0007669"/>
    <property type="project" value="InterPro"/>
</dbReference>
<evidence type="ECO:0000313" key="7">
    <source>
        <dbReference type="EMBL" id="KAF2721854.1"/>
    </source>
</evidence>
<dbReference type="PANTHER" id="PTHR12792">
    <property type="entry name" value="EXTRA SPINDLE POLES 1-RELATED"/>
    <property type="match status" value="1"/>
</dbReference>
<keyword evidence="8" id="KW-1185">Reference proteome</keyword>
<keyword evidence="3" id="KW-0378">Hydrolase</keyword>
<dbReference type="GO" id="GO:0004197">
    <property type="term" value="F:cysteine-type endopeptidase activity"/>
    <property type="evidence" value="ECO:0007669"/>
    <property type="project" value="InterPro"/>
</dbReference>
<protein>
    <recommendedName>
        <fullName evidence="2">separase</fullName>
        <ecNumber evidence="2">3.4.22.49</ecNumber>
    </recommendedName>
</protein>
<feature type="domain" description="Peptidase C50" evidence="6">
    <location>
        <begin position="1569"/>
        <end position="1670"/>
    </location>
</feature>
<comment type="catalytic activity">
    <reaction evidence="1">
        <text>All bonds known to be hydrolyzed by this endopeptidase have arginine in P1 and an acidic residue in P4. P6 is often occupied by an acidic residue or by a hydroxy-amino-acid residue, the phosphorylation of which enhances cleavage.</text>
        <dbReference type="EC" id="3.4.22.49"/>
    </reaction>
</comment>
<gene>
    <name evidence="7" type="ORF">K431DRAFT_198514</name>
</gene>
<sequence>ARCASLAIAWLVAASEKRKVARGSSKLNLETGLIALAGKMISHKLYSLAVNELCSVKRQFEKGSHEVLKSGSSQSIRKPSSETASALWDVQVDFEAHQELLPLAIAYQTHLLKIIAGLGSPHLISASLQHLLRSFRNSPGRLVSQSHKLAPLCTETTAKLAKQLEIFSTLIWSMAPSASSINDTQATDDTLSPCPSTAFQLQCLALDFRRQWWQLADHRADAEKELAEPFARCVAAFIRRTQNVLSAADQFTMVSNATQSLGVVDVNGDSRFGVVRAVCLLACETASKAKIHTWLKMLSKSCAHLGTHNAKRIAVECRTIWVSLQDFGELKSARKSLVAIRDSLSSQLSGTSSDYAWLIQELAGLGRSLTKLLADDSELIAEVLKLSARFAQHFAQSYTDRCHVEVQEIIVHAISCGPISGQSLDWVALEATRAFIHGGAIRDISIRAKSMNIVEAFTASPAALAFSKLLESVMLKAIRSGDVDSTLWTTLAAHLEQDQEACILHWQLKYSLELSEKSKYHQALQKIVPRILQRLAKALPACEFPLRRLVIALLVHNLCDVHPAFVPDRISQIWSNTPLVDKEHMGRDHRLVHFVDDVNASMRLARSFSEGEVKSSELSACLDFWKAHCKPWRDNIRTYDSEVLCFQISSLASYCSAIGEIQTCHEALTILLQLYISRKDEMHVFDCLASLCRVSLLLLRSDSAKEYLEQARDLMTADIVNDLAMLQHCITRAQYELSCSKLDETKASLAKAQEIRAQVDVRQLQRHQRKLFERLHADVWLLYSEYLLKSGMAHQALAAGKCSMKLYAGIWASAEKRAEATDALPLHEDEDIDKQTVDGLTVGVSKLNFKDALQRCREPGHHSKSNKGAAFWWLIPGICHSLGHLSRLYIHHGLFHEADYYSKRSLALCESIHPSKRLAELYAHRCTFMALAGNLEEAELCLEKAKGVDLNNDCIAEHFILQAEAALRDAEGSISDAVAIYGKCEELLDNIEKRYLKTPSIQATPCPSTDEAALLRPKSSSAKQKSASNLRSTNIRTTKSKAVGTRKQPQAPGNSLVPTVEHDRKPDTLIEKLRMESRDTSAILQLRQGILNPVDVSVSLPELDEATTQRHMRYETFISRAMMLLQSDVSLGVILESSLALPGIEAIGSKRSTTIRRVKASNKSKQASGQDDSLISLLDSAWRSLNNQENRSDSSTINCHNESSMLSNISLLRSTLESKNDLDLYKFAHELEYARSHALECERHAASTESHGNSKADVLAWPDLNSGQMDEGLDVKSFQQTYVDIIPEPWTTVSMSLSIKGDELCVARYRSGEQPFFLRLPFGRQKGDEDGAVQQFDYHTAKSELEDIIQLSNYSCHNYGDLSKKGAKTDWWENRESLDHRIEELLVNMQNIWFGGFQGVLSATRAQGDLLQRFRQSFESILNRNLPSRAKMKSSSKGLRIADNILELFTSLDVDAFDNVDIDDHLTDLLYLVVDTLQFGGEPNAYDEIDFDSMTVEILDAIRDYRSPVDIDTNPEQHLILILDRKLQRFPWENLPCLQNISTSRVGSMQSLRECILAMNSMTRHDVNDGNGTYILNPSGDLKSTQQILEPVLSKLSASRASQWRALINQVPSEGTMSDALTTSSINLYFGHGGGSQYIRPRAVKKLERCSEVIWLMGCSSGAVTEYGELEPFAIPYSYLMAGTCTDSETSKPRNPTQSGGKCLSVLATLWDVTDRDIDRFSIAVGEEWGLWAPASQTKPGIAVSAKTPARKQRRAETPSTPVQVPKTPKTPKVRKISATKTPVESLVRSRSHEPGTWSLPAAVNRSRDACYLRYLNGAAPVMYGIPVYL</sequence>
<evidence type="ECO:0000256" key="1">
    <source>
        <dbReference type="ARBA" id="ARBA00000451"/>
    </source>
</evidence>
<dbReference type="PROSITE" id="PS51700">
    <property type="entry name" value="SEPARIN"/>
    <property type="match status" value="1"/>
</dbReference>
<feature type="compositionally biased region" description="Low complexity" evidence="5">
    <location>
        <begin position="1018"/>
        <end position="1028"/>
    </location>
</feature>
<feature type="non-terminal residue" evidence="7">
    <location>
        <position position="1830"/>
    </location>
</feature>